<dbReference type="InterPro" id="IPR022212">
    <property type="entry name" value="DUF3741"/>
</dbReference>
<feature type="compositionally biased region" description="Basic and acidic residues" evidence="1">
    <location>
        <begin position="408"/>
        <end position="425"/>
    </location>
</feature>
<feature type="compositionally biased region" description="Low complexity" evidence="1">
    <location>
        <begin position="445"/>
        <end position="460"/>
    </location>
</feature>
<name>A0A6A4KY27_9ERIC</name>
<evidence type="ECO:0000259" key="4">
    <source>
        <dbReference type="Pfam" id="PF14383"/>
    </source>
</evidence>
<dbReference type="Pfam" id="PF14309">
    <property type="entry name" value="DUF4378"/>
    <property type="match status" value="1"/>
</dbReference>
<feature type="domain" description="DUF4378" evidence="3">
    <location>
        <begin position="882"/>
        <end position="1033"/>
    </location>
</feature>
<feature type="compositionally biased region" description="Basic and acidic residues" evidence="1">
    <location>
        <begin position="599"/>
        <end position="614"/>
    </location>
</feature>
<organism evidence="5 6">
    <name type="scientific">Rhododendron williamsianum</name>
    <dbReference type="NCBI Taxonomy" id="262921"/>
    <lineage>
        <taxon>Eukaryota</taxon>
        <taxon>Viridiplantae</taxon>
        <taxon>Streptophyta</taxon>
        <taxon>Embryophyta</taxon>
        <taxon>Tracheophyta</taxon>
        <taxon>Spermatophyta</taxon>
        <taxon>Magnoliopsida</taxon>
        <taxon>eudicotyledons</taxon>
        <taxon>Gunneridae</taxon>
        <taxon>Pentapetalae</taxon>
        <taxon>asterids</taxon>
        <taxon>Ericales</taxon>
        <taxon>Ericaceae</taxon>
        <taxon>Ericoideae</taxon>
        <taxon>Rhodoreae</taxon>
        <taxon>Rhododendron</taxon>
    </lineage>
</organism>
<feature type="compositionally biased region" description="Polar residues" evidence="1">
    <location>
        <begin position="623"/>
        <end position="636"/>
    </location>
</feature>
<sequence>MNRAFVSVLFWFRSWMRLRFDFAGAFGKSYLSSWNRHTVMLSSNLYSLPGNMQIPRQRKLSKLASDSSSYSSGTIEEDLVTYELGRNSSSRVTGTPIKMLLAEEMSKETESKRRSPSVIARLMGLDGLPTQQPPHQQHKGLAETHQKRTTFVASQQDYKHRSSRKNSMEQDKFKDVYEVPETPKAERSGYPAKRIVNSKFSEAEMAFVRQKLVDVKCLSTDEKLRSSKGICDPLDRLDRNKDLLMKFLKQPDSLFAKHLIDLQVDAPNMQCSRIAIIKPSNSHKHESSTIVWKSDNSTLGLDALPYQKHHEVSCRKHHDGTHYSHRGVQETLQSSRIQFDEKNESGILPIRIVVLKPNLEKVQNATKSTSSPCSSHGNLSECTKNMEYENKIIGKRNLSNDVGMFRPKSRESRERAKEISRRMRESYSGELIDLSSKVKGYSGDESSYCASGSDSGSESEVTVQTSRKSFHWSNRQKPSPSHSIESSLSKEAKKRLSERWKMSRRYQDVGVVGKGGTLGEMLAFPDSDMWPENLDRMTCLDGSSDRFGSTDRVEEWDSPLGISSGDGWKKECKRIPSRSRSVPALSVRSVGPKSSTRCEALDQERYLRSGEARKQSRNKVIDGNSSAKNVSSTRNQRYGKKLHSSRHNSSDSVDSLEEMQFNQSQMETNLGKKDPSEQKPLVTEMLADNVTGKCSISKAEAVAGHKDMTMSSESPDELSPKPSACSLEYNHPATPGPDDSEAQVNFDMIYPAIALAFLGSLKSEEEDLISIVPQIGPFAEDSVPLQCPLPEPQSPESSKDADHPSPVSVLEAPFTEDISSGSECFERVSADLQELRMQLKLLKMESGSYADVETFTSEKDVCPVFAAVSQENRICDDESLESSYLVDVLIYSQLDDVDPDTFTSKWHHEDCPLGPTLFDNLEQKYRNQTTWSRFDRKLLFDRINSGLVEISKWFVDPHAWVKLALTRKMGSLWGKGGVKRELHEWLASEEERANEQVTERVLDRQMEWIDSGDNVEEIGWEIEKNLIEELISEVAYV</sequence>
<feature type="region of interest" description="Disordered" evidence="1">
    <location>
        <begin position="401"/>
        <end position="425"/>
    </location>
</feature>
<dbReference type="Pfam" id="PF12552">
    <property type="entry name" value="DUF3741"/>
    <property type="match status" value="1"/>
</dbReference>
<dbReference type="Pfam" id="PF14383">
    <property type="entry name" value="VARLMGL"/>
    <property type="match status" value="1"/>
</dbReference>
<dbReference type="InterPro" id="IPR032795">
    <property type="entry name" value="DUF3741-assoc"/>
</dbReference>
<evidence type="ECO:0000313" key="5">
    <source>
        <dbReference type="EMBL" id="KAE9447847.1"/>
    </source>
</evidence>
<feature type="domain" description="DUF3741" evidence="4">
    <location>
        <begin position="109"/>
        <end position="132"/>
    </location>
</feature>
<feature type="region of interest" description="Disordered" evidence="1">
    <location>
        <begin position="445"/>
        <end position="490"/>
    </location>
</feature>
<feature type="compositionally biased region" description="Basic residues" evidence="1">
    <location>
        <begin position="637"/>
        <end position="646"/>
    </location>
</feature>
<feature type="compositionally biased region" description="Polar residues" evidence="1">
    <location>
        <begin position="461"/>
        <end position="478"/>
    </location>
</feature>
<evidence type="ECO:0008006" key="7">
    <source>
        <dbReference type="Google" id="ProtNLM"/>
    </source>
</evidence>
<feature type="region of interest" description="Disordered" evidence="1">
    <location>
        <begin position="567"/>
        <end position="655"/>
    </location>
</feature>
<accession>A0A6A4KY27</accession>
<feature type="region of interest" description="Disordered" evidence="1">
    <location>
        <begin position="151"/>
        <end position="170"/>
    </location>
</feature>
<dbReference type="PANTHER" id="PTHR46836:SF8">
    <property type="entry name" value="AFADIN"/>
    <property type="match status" value="1"/>
</dbReference>
<reference evidence="5 6" key="1">
    <citation type="journal article" date="2019" name="Genome Biol. Evol.">
        <title>The Rhododendron genome and chromosomal organization provide insight into shared whole-genome duplications across the heath family (Ericaceae).</title>
        <authorList>
            <person name="Soza V.L."/>
            <person name="Lindsley D."/>
            <person name="Waalkes A."/>
            <person name="Ramage E."/>
            <person name="Patwardhan R.P."/>
            <person name="Burton J.N."/>
            <person name="Adey A."/>
            <person name="Kumar A."/>
            <person name="Qiu R."/>
            <person name="Shendure J."/>
            <person name="Hall B."/>
        </authorList>
    </citation>
    <scope>NUCLEOTIDE SEQUENCE [LARGE SCALE GENOMIC DNA]</scope>
    <source>
        <strain evidence="5">RSF 1966-606</strain>
    </source>
</reference>
<feature type="region of interest" description="Disordered" evidence="1">
    <location>
        <begin position="705"/>
        <end position="742"/>
    </location>
</feature>
<feature type="non-terminal residue" evidence="5">
    <location>
        <position position="1"/>
    </location>
</feature>
<feature type="region of interest" description="Disordered" evidence="1">
    <location>
        <begin position="782"/>
        <end position="807"/>
    </location>
</feature>
<keyword evidence="6" id="KW-1185">Reference proteome</keyword>
<dbReference type="PANTHER" id="PTHR46836">
    <property type="entry name" value="AFADIN"/>
    <property type="match status" value="1"/>
</dbReference>
<proteinExistence type="predicted"/>
<evidence type="ECO:0000256" key="1">
    <source>
        <dbReference type="SAM" id="MobiDB-lite"/>
    </source>
</evidence>
<evidence type="ECO:0000259" key="3">
    <source>
        <dbReference type="Pfam" id="PF14309"/>
    </source>
</evidence>
<dbReference type="EMBL" id="QEFC01003476">
    <property type="protein sequence ID" value="KAE9447847.1"/>
    <property type="molecule type" value="Genomic_DNA"/>
</dbReference>
<dbReference type="InterPro" id="IPR025486">
    <property type="entry name" value="DUF4378"/>
</dbReference>
<comment type="caution">
    <text evidence="5">The sequence shown here is derived from an EMBL/GenBank/DDBJ whole genome shotgun (WGS) entry which is preliminary data.</text>
</comment>
<protein>
    <recommendedName>
        <fullName evidence="7">DUF4378 domain-containing protein</fullName>
    </recommendedName>
</protein>
<dbReference type="Proteomes" id="UP000428333">
    <property type="component" value="Linkage Group LG12"/>
</dbReference>
<dbReference type="OrthoDB" id="1925259at2759"/>
<dbReference type="AlphaFoldDB" id="A0A6A4KY27"/>
<evidence type="ECO:0000313" key="6">
    <source>
        <dbReference type="Proteomes" id="UP000428333"/>
    </source>
</evidence>
<gene>
    <name evidence="5" type="ORF">C3L33_20256</name>
</gene>
<feature type="domain" description="DUF3741" evidence="2">
    <location>
        <begin position="209"/>
        <end position="253"/>
    </location>
</feature>
<evidence type="ECO:0000259" key="2">
    <source>
        <dbReference type="Pfam" id="PF12552"/>
    </source>
</evidence>